<sequence length="141" mass="15782">MKSLLIALFTASITTMASAAPTMWAFKCGKTIVSWEKEPAKEGEKGSHLYATWKDQYGYHSRVELYLNGSMPNDDGLIEQTYLFHELDDKGNITKGGGIMMNYVQKLDKWTYSLSNVKVDNGQKDANQVFKKGACILTDAQ</sequence>
<reference evidence="2 3" key="1">
    <citation type="submission" date="2023-11" db="EMBL/GenBank/DDBJ databases">
        <title>Scandinavium wanjuensis sp. nov., isolated from lettuce South Korea.</title>
        <authorList>
            <person name="Park J."/>
            <person name="Park S."/>
            <person name="Oh K.K."/>
            <person name="Cho G.S."/>
            <person name="Franz C.M.A.P."/>
        </authorList>
    </citation>
    <scope>NUCLEOTIDE SEQUENCE [LARGE SCALE GENOMIC DNA]</scope>
    <source>
        <strain evidence="2 3">V105_6</strain>
    </source>
</reference>
<gene>
    <name evidence="2" type="ORF">SIK69_12780</name>
</gene>
<accession>A0ABU4QP19</accession>
<name>A0ABU4QP19_9ENTR</name>
<evidence type="ECO:0000256" key="1">
    <source>
        <dbReference type="SAM" id="SignalP"/>
    </source>
</evidence>
<comment type="caution">
    <text evidence="2">The sequence shown here is derived from an EMBL/GenBank/DDBJ whole genome shotgun (WGS) entry which is preliminary data.</text>
</comment>
<evidence type="ECO:0000313" key="2">
    <source>
        <dbReference type="EMBL" id="MDX6041061.1"/>
    </source>
</evidence>
<proteinExistence type="predicted"/>
<protein>
    <submittedName>
        <fullName evidence="2">Uncharacterized protein</fullName>
    </submittedName>
</protein>
<organism evidence="2 3">
    <name type="scientific">Scandinavium lactucae</name>
    <dbReference type="NCBI Taxonomy" id="3095028"/>
    <lineage>
        <taxon>Bacteria</taxon>
        <taxon>Pseudomonadati</taxon>
        <taxon>Pseudomonadota</taxon>
        <taxon>Gammaproteobacteria</taxon>
        <taxon>Enterobacterales</taxon>
        <taxon>Enterobacteriaceae</taxon>
        <taxon>Scandinavium</taxon>
    </lineage>
</organism>
<dbReference type="Proteomes" id="UP001275664">
    <property type="component" value="Unassembled WGS sequence"/>
</dbReference>
<keyword evidence="3" id="KW-1185">Reference proteome</keyword>
<evidence type="ECO:0000313" key="3">
    <source>
        <dbReference type="Proteomes" id="UP001275664"/>
    </source>
</evidence>
<keyword evidence="1" id="KW-0732">Signal</keyword>
<feature type="chain" id="PRO_5045057176" evidence="1">
    <location>
        <begin position="20"/>
        <end position="141"/>
    </location>
</feature>
<dbReference type="RefSeq" id="WP_045364376.1">
    <property type="nucleotide sequence ID" value="NZ_JAWXRD010000030.1"/>
</dbReference>
<feature type="signal peptide" evidence="1">
    <location>
        <begin position="1"/>
        <end position="19"/>
    </location>
</feature>
<dbReference type="EMBL" id="JAWXRD010000030">
    <property type="protein sequence ID" value="MDX6041061.1"/>
    <property type="molecule type" value="Genomic_DNA"/>
</dbReference>